<accession>Q982M0</accession>
<name>Q982M0_RHILO</name>
<dbReference type="EMBL" id="BA000013">
    <property type="protein sequence ID" value="BAB54436.1"/>
    <property type="molecule type" value="Genomic_DNA"/>
</dbReference>
<sequence>MKTCIKLDISFFRYLGGRLGIHAQPPIPPLPDLVRQAAQA</sequence>
<gene>
    <name evidence="1" type="ordered locus">msr9005</name>
</gene>
<dbReference type="Proteomes" id="UP000000552">
    <property type="component" value="Plasmid pMLa"/>
</dbReference>
<keyword evidence="1" id="KW-0614">Plasmid</keyword>
<evidence type="ECO:0000313" key="1">
    <source>
        <dbReference type="EMBL" id="BAB54436.1"/>
    </source>
</evidence>
<reference evidence="1 2" key="1">
    <citation type="journal article" date="2000" name="DNA Res.">
        <title>Complete genome structure of the nitrogen-fixing symbiotic bacterium Mesorhizobium loti.</title>
        <authorList>
            <person name="Kaneko T."/>
            <person name="Nakamura Y."/>
            <person name="Sato S."/>
            <person name="Asamizu E."/>
            <person name="Kato T."/>
            <person name="Sasamoto S."/>
            <person name="Watanabe A."/>
            <person name="Idesawa K."/>
            <person name="Ishikawa A."/>
            <person name="Kawashima K."/>
            <person name="Kimura T."/>
            <person name="Kishida Y."/>
            <person name="Kiyokawa C."/>
            <person name="Kohara M."/>
            <person name="Matsumoto M."/>
            <person name="Matsuno A."/>
            <person name="Mochizuki Y."/>
            <person name="Nakayama S."/>
            <person name="Nakazaki N."/>
            <person name="Shimpo S."/>
            <person name="Sugimoto M."/>
            <person name="Takeuchi C."/>
            <person name="Yamada M."/>
            <person name="Tabata S."/>
        </authorList>
    </citation>
    <scope>NUCLEOTIDE SEQUENCE [LARGE SCALE GENOMIC DNA]</scope>
    <source>
        <strain evidence="2">LMG 29417 / CECT 9101 / MAFF 303099</strain>
        <plasmid evidence="1 2">pMLa</plasmid>
    </source>
</reference>
<organism evidence="1 2">
    <name type="scientific">Mesorhizobium japonicum (strain LMG 29417 / CECT 9101 / MAFF 303099)</name>
    <name type="common">Mesorhizobium loti (strain MAFF 303099)</name>
    <dbReference type="NCBI Taxonomy" id="266835"/>
    <lineage>
        <taxon>Bacteria</taxon>
        <taxon>Pseudomonadati</taxon>
        <taxon>Pseudomonadota</taxon>
        <taxon>Alphaproteobacteria</taxon>
        <taxon>Hyphomicrobiales</taxon>
        <taxon>Phyllobacteriaceae</taxon>
        <taxon>Mesorhizobium</taxon>
    </lineage>
</organism>
<dbReference type="HOGENOM" id="CLU_3359238_0_0_5"/>
<protein>
    <submittedName>
        <fullName evidence="1">Msr9005 protein</fullName>
    </submittedName>
</protein>
<dbReference type="KEGG" id="mlo:msr9005"/>
<dbReference type="AlphaFoldDB" id="Q982M0"/>
<geneLocation type="plasmid" evidence="1 2">
    <name>pMLa</name>
</geneLocation>
<evidence type="ECO:0000313" key="2">
    <source>
        <dbReference type="Proteomes" id="UP000000552"/>
    </source>
</evidence>
<proteinExistence type="predicted"/>